<keyword evidence="1" id="KW-0719">Serine esterase</keyword>
<dbReference type="EMBL" id="ML978216">
    <property type="protein sequence ID" value="KAF2028199.1"/>
    <property type="molecule type" value="Genomic_DNA"/>
</dbReference>
<accession>A0A9P4LLP5</accession>
<dbReference type="OrthoDB" id="3039123at2759"/>
<comment type="caution">
    <text evidence="8">The sequence shown here is derived from an EMBL/GenBank/DDBJ whole genome shotgun (WGS) entry which is preliminary data.</text>
</comment>
<keyword evidence="9" id="KW-1185">Reference proteome</keyword>
<comment type="catalytic activity">
    <reaction evidence="6">
        <text>feruloyl-polysaccharide + H2O = ferulate + polysaccharide.</text>
        <dbReference type="EC" id="3.1.1.73"/>
    </reaction>
</comment>
<comment type="similarity">
    <text evidence="7">Belongs to the tannase family.</text>
</comment>
<evidence type="ECO:0000256" key="6">
    <source>
        <dbReference type="ARBA" id="ARBA00034075"/>
    </source>
</evidence>
<evidence type="ECO:0000256" key="4">
    <source>
        <dbReference type="ARBA" id="ARBA00022801"/>
    </source>
</evidence>
<reference evidence="8" key="1">
    <citation type="journal article" date="2020" name="Stud. Mycol.">
        <title>101 Dothideomycetes genomes: a test case for predicting lifestyles and emergence of pathogens.</title>
        <authorList>
            <person name="Haridas S."/>
            <person name="Albert R."/>
            <person name="Binder M."/>
            <person name="Bloem J."/>
            <person name="Labutti K."/>
            <person name="Salamov A."/>
            <person name="Andreopoulos B."/>
            <person name="Baker S."/>
            <person name="Barry K."/>
            <person name="Bills G."/>
            <person name="Bluhm B."/>
            <person name="Cannon C."/>
            <person name="Castanera R."/>
            <person name="Culley D."/>
            <person name="Daum C."/>
            <person name="Ezra D."/>
            <person name="Gonzalez J."/>
            <person name="Henrissat B."/>
            <person name="Kuo A."/>
            <person name="Liang C."/>
            <person name="Lipzen A."/>
            <person name="Lutzoni F."/>
            <person name="Magnuson J."/>
            <person name="Mondo S."/>
            <person name="Nolan M."/>
            <person name="Ohm R."/>
            <person name="Pangilinan J."/>
            <person name="Park H.-J."/>
            <person name="Ramirez L."/>
            <person name="Alfaro M."/>
            <person name="Sun H."/>
            <person name="Tritt A."/>
            <person name="Yoshinaga Y."/>
            <person name="Zwiers L.-H."/>
            <person name="Turgeon B."/>
            <person name="Goodwin S."/>
            <person name="Spatafora J."/>
            <person name="Crous P."/>
            <person name="Grigoriev I."/>
        </authorList>
    </citation>
    <scope>NUCLEOTIDE SEQUENCE</scope>
    <source>
        <strain evidence="8">CBS 110217</strain>
    </source>
</reference>
<dbReference type="PANTHER" id="PTHR33938">
    <property type="entry name" value="FERULOYL ESTERASE B-RELATED"/>
    <property type="match status" value="1"/>
</dbReference>
<evidence type="ECO:0000256" key="3">
    <source>
        <dbReference type="ARBA" id="ARBA00022729"/>
    </source>
</evidence>
<keyword evidence="2" id="KW-0119">Carbohydrate metabolism</keyword>
<gene>
    <name evidence="8" type="ORF">EK21DRAFT_114113</name>
</gene>
<dbReference type="AlphaFoldDB" id="A0A9P4LLP5"/>
<keyword evidence="2" id="KW-0858">Xylan degradation</keyword>
<name>A0A9P4LLP5_9PLEO</name>
<proteinExistence type="inferred from homology"/>
<evidence type="ECO:0000313" key="8">
    <source>
        <dbReference type="EMBL" id="KAF2028199.1"/>
    </source>
</evidence>
<dbReference type="GO" id="GO:0030600">
    <property type="term" value="F:feruloyl esterase activity"/>
    <property type="evidence" value="ECO:0007669"/>
    <property type="project" value="UniProtKB-EC"/>
</dbReference>
<dbReference type="Proteomes" id="UP000799777">
    <property type="component" value="Unassembled WGS sequence"/>
</dbReference>
<evidence type="ECO:0000313" key="9">
    <source>
        <dbReference type="Proteomes" id="UP000799777"/>
    </source>
</evidence>
<dbReference type="PANTHER" id="PTHR33938:SF15">
    <property type="entry name" value="FERULOYL ESTERASE B-RELATED"/>
    <property type="match status" value="1"/>
</dbReference>
<keyword evidence="3" id="KW-0732">Signal</keyword>
<keyword evidence="4 7" id="KW-0378">Hydrolase</keyword>
<keyword evidence="2" id="KW-0624">Polysaccharide degradation</keyword>
<evidence type="ECO:0000256" key="5">
    <source>
        <dbReference type="ARBA" id="ARBA00023157"/>
    </source>
</evidence>
<dbReference type="GO" id="GO:0045493">
    <property type="term" value="P:xylan catabolic process"/>
    <property type="evidence" value="ECO:0007669"/>
    <property type="project" value="UniProtKB-KW"/>
</dbReference>
<dbReference type="InterPro" id="IPR011118">
    <property type="entry name" value="Tannase/feruloyl_esterase"/>
</dbReference>
<protein>
    <recommendedName>
        <fullName evidence="7">Carboxylic ester hydrolase</fullName>
        <ecNumber evidence="7">3.1.1.-</ecNumber>
    </recommendedName>
</protein>
<sequence length="167" mass="18042">MSGAVAQGYATVTSNDGVSSACPSEGALLSPGNIDYFILNNFALVSLHDAALAAKSVVTSFHGHGPTYSYWSGCSKGGRQGMMFGNGIIPFRNLRYYYNTVKELDPDVHGFYRLFEVPGLQHCARGVGGYPAGTFDALVQWVENGIVSDALEAVSPTKRTTFFRKRM</sequence>
<dbReference type="EC" id="3.1.1.-" evidence="7"/>
<keyword evidence="5" id="KW-1015">Disulfide bond</keyword>
<dbReference type="Pfam" id="PF07519">
    <property type="entry name" value="Tannase"/>
    <property type="match status" value="2"/>
</dbReference>
<organism evidence="8 9">
    <name type="scientific">Setomelanomma holmii</name>
    <dbReference type="NCBI Taxonomy" id="210430"/>
    <lineage>
        <taxon>Eukaryota</taxon>
        <taxon>Fungi</taxon>
        <taxon>Dikarya</taxon>
        <taxon>Ascomycota</taxon>
        <taxon>Pezizomycotina</taxon>
        <taxon>Dothideomycetes</taxon>
        <taxon>Pleosporomycetidae</taxon>
        <taxon>Pleosporales</taxon>
        <taxon>Pleosporineae</taxon>
        <taxon>Phaeosphaeriaceae</taxon>
        <taxon>Setomelanomma</taxon>
    </lineage>
</organism>
<evidence type="ECO:0000256" key="1">
    <source>
        <dbReference type="ARBA" id="ARBA00022487"/>
    </source>
</evidence>
<evidence type="ECO:0000256" key="2">
    <source>
        <dbReference type="ARBA" id="ARBA00022651"/>
    </source>
</evidence>
<evidence type="ECO:0000256" key="7">
    <source>
        <dbReference type="RuleBase" id="RU361238"/>
    </source>
</evidence>